<keyword evidence="6 14" id="KW-0812">Transmembrane</keyword>
<feature type="transmembrane region" description="Helical" evidence="14">
    <location>
        <begin position="809"/>
        <end position="827"/>
    </location>
</feature>
<evidence type="ECO:0000256" key="11">
    <source>
        <dbReference type="ARBA" id="ARBA00046329"/>
    </source>
</evidence>
<comment type="catalytic activity">
    <reaction evidence="12">
        <text>[(1-&gt;4)-N-acetyl-beta-D-glucosaminyl](n) + UDP-N-acetyl-alpha-D-glucosamine = [(1-&gt;4)-N-acetyl-beta-D-glucosaminyl](n+1) + UDP + H(+)</text>
        <dbReference type="Rhea" id="RHEA:16637"/>
        <dbReference type="Rhea" id="RHEA-COMP:9593"/>
        <dbReference type="Rhea" id="RHEA-COMP:9595"/>
        <dbReference type="ChEBI" id="CHEBI:15378"/>
        <dbReference type="ChEBI" id="CHEBI:17029"/>
        <dbReference type="ChEBI" id="CHEBI:57705"/>
        <dbReference type="ChEBI" id="CHEBI:58223"/>
        <dbReference type="EC" id="2.4.1.16"/>
    </reaction>
</comment>
<keyword evidence="8" id="KW-0175">Coiled coil</keyword>
<dbReference type="InterPro" id="IPR004835">
    <property type="entry name" value="Chitin_synth"/>
</dbReference>
<evidence type="ECO:0000256" key="2">
    <source>
        <dbReference type="ARBA" id="ARBA00012543"/>
    </source>
</evidence>
<name>A0A3S2M2M8_ORYJA</name>
<feature type="transmembrane region" description="Helical" evidence="14">
    <location>
        <begin position="176"/>
        <end position="197"/>
    </location>
</feature>
<dbReference type="AlphaFoldDB" id="A0A3S2M2M8"/>
<keyword evidence="10" id="KW-0325">Glycoprotein</keyword>
<feature type="region of interest" description="Disordered" evidence="13">
    <location>
        <begin position="1223"/>
        <end position="1248"/>
    </location>
</feature>
<dbReference type="EC" id="2.4.1.16" evidence="2"/>
<keyword evidence="4" id="KW-0328">Glycosyltransferase</keyword>
<reference evidence="15 16" key="2">
    <citation type="submission" date="2019-01" db="EMBL/GenBank/DDBJ databases">
        <title>A chromosome length genome reference of the Java medaka (oryzias javanicus).</title>
        <authorList>
            <person name="Herpin A."/>
            <person name="Takehana Y."/>
            <person name="Naruse K."/>
            <person name="Ansai S."/>
            <person name="Kawaguchi M."/>
        </authorList>
    </citation>
    <scope>NUCLEOTIDE SEQUENCE [LARGE SCALE GENOMIC DNA]</scope>
    <source>
        <strain evidence="15">RS831</strain>
        <tissue evidence="15">Whole body</tissue>
    </source>
</reference>
<protein>
    <recommendedName>
        <fullName evidence="2">chitin synthase</fullName>
        <ecNumber evidence="2">2.4.1.16</ecNumber>
    </recommendedName>
</protein>
<feature type="transmembrane region" description="Helical" evidence="14">
    <location>
        <begin position="42"/>
        <end position="68"/>
    </location>
</feature>
<evidence type="ECO:0000256" key="8">
    <source>
        <dbReference type="ARBA" id="ARBA00023054"/>
    </source>
</evidence>
<feature type="transmembrane region" description="Helical" evidence="14">
    <location>
        <begin position="329"/>
        <end position="353"/>
    </location>
</feature>
<evidence type="ECO:0000256" key="5">
    <source>
        <dbReference type="ARBA" id="ARBA00022679"/>
    </source>
</evidence>
<dbReference type="OrthoDB" id="370884at2759"/>
<feature type="transmembrane region" description="Helical" evidence="14">
    <location>
        <begin position="209"/>
        <end position="227"/>
    </location>
</feature>
<evidence type="ECO:0000256" key="4">
    <source>
        <dbReference type="ARBA" id="ARBA00022676"/>
    </source>
</evidence>
<feature type="transmembrane region" description="Helical" evidence="14">
    <location>
        <begin position="404"/>
        <end position="426"/>
    </location>
</feature>
<feature type="compositionally biased region" description="Basic and acidic residues" evidence="13">
    <location>
        <begin position="1223"/>
        <end position="1241"/>
    </location>
</feature>
<evidence type="ECO:0000256" key="12">
    <source>
        <dbReference type="ARBA" id="ARBA00048014"/>
    </source>
</evidence>
<dbReference type="Pfam" id="PF03142">
    <property type="entry name" value="Chitin_synth_2"/>
    <property type="match status" value="1"/>
</dbReference>
<comment type="similarity">
    <text evidence="11">Belongs to the chitin synthase family. Class IV subfamily.</text>
</comment>
<evidence type="ECO:0000256" key="14">
    <source>
        <dbReference type="SAM" id="Phobius"/>
    </source>
</evidence>
<feature type="transmembrane region" description="Helical" evidence="14">
    <location>
        <begin position="120"/>
        <end position="139"/>
    </location>
</feature>
<evidence type="ECO:0000256" key="1">
    <source>
        <dbReference type="ARBA" id="ARBA00004651"/>
    </source>
</evidence>
<evidence type="ECO:0000256" key="7">
    <source>
        <dbReference type="ARBA" id="ARBA00022989"/>
    </source>
</evidence>
<dbReference type="Proteomes" id="UP000283210">
    <property type="component" value="Chromosome 11"/>
</dbReference>
<gene>
    <name evidence="15" type="ORF">OJAV_G00108930</name>
</gene>
<feature type="transmembrane region" description="Helical" evidence="14">
    <location>
        <begin position="958"/>
        <end position="982"/>
    </location>
</feature>
<dbReference type="InterPro" id="IPR029044">
    <property type="entry name" value="Nucleotide-diphossugar_trans"/>
</dbReference>
<dbReference type="PANTHER" id="PTHR22914:SF42">
    <property type="entry name" value="CHITIN SYNTHASE"/>
    <property type="match status" value="1"/>
</dbReference>
<dbReference type="CDD" id="cd04190">
    <property type="entry name" value="Chitin_synth_C"/>
    <property type="match status" value="1"/>
</dbReference>
<feature type="transmembrane region" description="Helical" evidence="14">
    <location>
        <begin position="839"/>
        <end position="861"/>
    </location>
</feature>
<dbReference type="GO" id="GO:0006031">
    <property type="term" value="P:chitin biosynthetic process"/>
    <property type="evidence" value="ECO:0007669"/>
    <property type="project" value="TreeGrafter"/>
</dbReference>
<reference evidence="15 16" key="1">
    <citation type="submission" date="2018-11" db="EMBL/GenBank/DDBJ databases">
        <authorList>
            <person name="Lopez-Roques C."/>
            <person name="Donnadieu C."/>
            <person name="Bouchez O."/>
            <person name="Klopp C."/>
            <person name="Cabau C."/>
            <person name="Zahm M."/>
        </authorList>
    </citation>
    <scope>NUCLEOTIDE SEQUENCE [LARGE SCALE GENOMIC DNA]</scope>
    <source>
        <strain evidence="15">RS831</strain>
        <tissue evidence="15">Whole body</tissue>
    </source>
</reference>
<keyword evidence="16" id="KW-1185">Reference proteome</keyword>
<evidence type="ECO:0000256" key="6">
    <source>
        <dbReference type="ARBA" id="ARBA00022692"/>
    </source>
</evidence>
<feature type="region of interest" description="Disordered" evidence="13">
    <location>
        <begin position="1031"/>
        <end position="1073"/>
    </location>
</feature>
<feature type="transmembrane region" description="Helical" evidence="14">
    <location>
        <begin position="145"/>
        <end position="164"/>
    </location>
</feature>
<feature type="transmembrane region" description="Helical" evidence="14">
    <location>
        <begin position="1135"/>
        <end position="1156"/>
    </location>
</feature>
<keyword evidence="3" id="KW-1003">Cell membrane</keyword>
<dbReference type="SUPFAM" id="SSF53448">
    <property type="entry name" value="Nucleotide-diphospho-sugar transferases"/>
    <property type="match status" value="1"/>
</dbReference>
<feature type="transmembrane region" description="Helical" evidence="14">
    <location>
        <begin position="80"/>
        <end position="99"/>
    </location>
</feature>
<dbReference type="FunFam" id="3.90.550.10:FF:000139">
    <property type="entry name" value="Chitin synthase 8"/>
    <property type="match status" value="1"/>
</dbReference>
<sequence length="1270" mass="144602">MENDKSRTDELQRPWDTFREVPVIEDAQTPWKWIKFLRIISLFLVAIIVFGVATCSKTSFLLLITLAHERAKTLPAKEKPLVLLCIGCCFVAPSVLLCLKSVWKAFYKSSKLPQKKTIAFVLFLEFIVSAAIAILTIVAMPHLDIVTNVTILNGVALFSAVFQAGAHCSTKKLNSFVLPSIFAFIFTLLGYALFFALYIMKDPNDVKTIIWVGLAVGASILVSLNWWENYLRLISENSSSKFLKELFQDMTTCQNTLCIFSTLVRIAVTACVVGAYVHLAQMDWSTVTSIPGREARIIVIIIGVQLVSSVLCQWFSLAACKMHAVRRCFLVPLYLAFLAVMAVFIIPVIIYYWDFKAIEAENNNFRSYCNFLDGRSSNSSVFSLLVWDVSQTLCFLDLSKILDIGILTGSAVSWWVGLVLATVHIWKLRLYRIQKTRDLFVRRLYEGAFIEQSLLLNIRFHIPKRKRKHEISNLGPAMIYLCATMWHETNSEMMNIIISIFRLDKYRPKPKEGQTSNKSDFTFEAHIYFDDAFEAVKGSNEHQLNEYATSLVKIITNVHGTFMNINEKFFKMQQQVPDQRVIRTPYGGRLVVTMPQGNNIVVHFKNKDLIRHKKRWSQVMYLYYLLGWKLNTKYYQLWKKGGNEEQIRLNLQKEKQNTYLLALDGDTDFQPAAVMLLVDRLKMYPQVGAACGRIHPTGSGPAVWFQKFEYAASHWLQKTAEHVFGSVLCSPGCFSLFRAEALMDDNVMRTYATKSTEAIHYIQYDQGEDRWLCTLMLKQGWRVEYNAASDAYTNAPEDFKELYNQRRRWGPSTMANIVDVLGSASLISKKNSSMSKPFMLYQLFAIISGILGPATICLMIAGSLSFIFNIHSAISLVLAVVPPTIYLGLCFKLKPDTQISIAAVLSIIYAIMMMVVSMSIIGSMVKEQTILTPSSIFITIMSGIYIITGILHPQELHLLFYGVLYIICIPSAYLLLTIYSMVNMNVVSWGTRETKPAVGAAPTTKQTRTQKGKSKLQELWSKMKCCKKVHSESQDEESDAGRNMIPEHQPQNTIVDEGPEDKQREAEMPVDPPTQGWIEQLQKMSSDMRLKDEHLDEEEENFWKELLKRYLYPLPNNKESQKKMHDELRSLRNKITFCFFFLNALWLVSTFVFQVFEVFKISVKIVDLSLEETGGVIEIDPVGLMFILGFALSVLLQFVGMFYHRINTLIHYIAFLGTEGENKTPKEKEDHTSEDSLHIPEESDSASEFSFATSHYTLSDSDGSSVETLV</sequence>
<evidence type="ECO:0000256" key="10">
    <source>
        <dbReference type="ARBA" id="ARBA00023180"/>
    </source>
</evidence>
<feature type="transmembrane region" description="Helical" evidence="14">
    <location>
        <begin position="1182"/>
        <end position="1203"/>
    </location>
</feature>
<dbReference type="PANTHER" id="PTHR22914">
    <property type="entry name" value="CHITIN SYNTHASE"/>
    <property type="match status" value="1"/>
</dbReference>
<feature type="transmembrane region" description="Helical" evidence="14">
    <location>
        <begin position="257"/>
        <end position="277"/>
    </location>
</feature>
<organism evidence="15 16">
    <name type="scientific">Oryzias javanicus</name>
    <name type="common">Javanese ricefish</name>
    <name type="synonym">Aplocheilus javanicus</name>
    <dbReference type="NCBI Taxonomy" id="123683"/>
    <lineage>
        <taxon>Eukaryota</taxon>
        <taxon>Metazoa</taxon>
        <taxon>Chordata</taxon>
        <taxon>Craniata</taxon>
        <taxon>Vertebrata</taxon>
        <taxon>Euteleostomi</taxon>
        <taxon>Actinopterygii</taxon>
        <taxon>Neopterygii</taxon>
        <taxon>Teleostei</taxon>
        <taxon>Neoteleostei</taxon>
        <taxon>Acanthomorphata</taxon>
        <taxon>Ovalentaria</taxon>
        <taxon>Atherinomorphae</taxon>
        <taxon>Beloniformes</taxon>
        <taxon>Adrianichthyidae</taxon>
        <taxon>Oryziinae</taxon>
        <taxon>Oryzias</taxon>
    </lineage>
</organism>
<evidence type="ECO:0000313" key="15">
    <source>
        <dbReference type="EMBL" id="RVE66572.1"/>
    </source>
</evidence>
<keyword evidence="7 14" id="KW-1133">Transmembrane helix</keyword>
<accession>A0A3S2M2M8</accession>
<evidence type="ECO:0000256" key="13">
    <source>
        <dbReference type="SAM" id="MobiDB-lite"/>
    </source>
</evidence>
<dbReference type="EMBL" id="CM012447">
    <property type="protein sequence ID" value="RVE66572.1"/>
    <property type="molecule type" value="Genomic_DNA"/>
</dbReference>
<proteinExistence type="inferred from homology"/>
<feature type="transmembrane region" description="Helical" evidence="14">
    <location>
        <begin position="868"/>
        <end position="889"/>
    </location>
</feature>
<feature type="transmembrane region" description="Helical" evidence="14">
    <location>
        <begin position="297"/>
        <end position="317"/>
    </location>
</feature>
<evidence type="ECO:0000256" key="9">
    <source>
        <dbReference type="ARBA" id="ARBA00023136"/>
    </source>
</evidence>
<dbReference type="GO" id="GO:0004100">
    <property type="term" value="F:chitin synthase activity"/>
    <property type="evidence" value="ECO:0007669"/>
    <property type="project" value="UniProtKB-EC"/>
</dbReference>
<keyword evidence="9 14" id="KW-0472">Membrane</keyword>
<feature type="transmembrane region" description="Helical" evidence="14">
    <location>
        <begin position="901"/>
        <end position="922"/>
    </location>
</feature>
<evidence type="ECO:0000313" key="16">
    <source>
        <dbReference type="Proteomes" id="UP000283210"/>
    </source>
</evidence>
<comment type="subcellular location">
    <subcellularLocation>
        <location evidence="1">Cell membrane</location>
        <topology evidence="1">Multi-pass membrane protein</topology>
    </subcellularLocation>
</comment>
<keyword evidence="5" id="KW-0808">Transferase</keyword>
<feature type="transmembrane region" description="Helical" evidence="14">
    <location>
        <begin position="934"/>
        <end position="952"/>
    </location>
</feature>
<dbReference type="GO" id="GO:0005886">
    <property type="term" value="C:plasma membrane"/>
    <property type="evidence" value="ECO:0007669"/>
    <property type="project" value="UniProtKB-SubCell"/>
</dbReference>
<evidence type="ECO:0000256" key="3">
    <source>
        <dbReference type="ARBA" id="ARBA00022475"/>
    </source>
</evidence>